<dbReference type="SUPFAM" id="SSF54171">
    <property type="entry name" value="DNA-binding domain"/>
    <property type="match status" value="2"/>
</dbReference>
<keyword evidence="3" id="KW-0805">Transcription regulation</keyword>
<dbReference type="PROSITE" id="PS51032">
    <property type="entry name" value="AP2_ERF"/>
    <property type="match status" value="2"/>
</dbReference>
<evidence type="ECO:0000256" key="5">
    <source>
        <dbReference type="ARBA" id="ARBA00023163"/>
    </source>
</evidence>
<dbReference type="PRINTS" id="PR00367">
    <property type="entry name" value="ETHRSPELEMNT"/>
</dbReference>
<keyword evidence="5" id="KW-0804">Transcription</keyword>
<name>A0A6H1QUK5_9CONI</name>
<dbReference type="FunFam" id="3.30.730.10:FF:000002">
    <property type="entry name" value="AP2-like ethylene-responsive transcription factor"/>
    <property type="match status" value="1"/>
</dbReference>
<comment type="similarity">
    <text evidence="7">Belongs to the AP2/ERF transcription factor family. AP2 subfamily.</text>
</comment>
<evidence type="ECO:0000256" key="4">
    <source>
        <dbReference type="ARBA" id="ARBA00023125"/>
    </source>
</evidence>
<dbReference type="Gene3D" id="3.30.730.10">
    <property type="entry name" value="AP2/ERF domain"/>
    <property type="match status" value="2"/>
</dbReference>
<dbReference type="FunFam" id="3.30.730.10:FF:000004">
    <property type="entry name" value="AP2-like ethylene-responsive transcription factor"/>
    <property type="match status" value="1"/>
</dbReference>
<dbReference type="InterPro" id="IPR036955">
    <property type="entry name" value="AP2/ERF_dom_sf"/>
</dbReference>
<accession>A0A6H1QUK5</accession>
<dbReference type="GO" id="GO:0005634">
    <property type="term" value="C:nucleus"/>
    <property type="evidence" value="ECO:0007669"/>
    <property type="project" value="UniProtKB-SubCell"/>
</dbReference>
<evidence type="ECO:0000313" key="10">
    <source>
        <dbReference type="EMBL" id="QIZ31315.1"/>
    </source>
</evidence>
<dbReference type="PANTHER" id="PTHR32467:SF213">
    <property type="entry name" value="OS03G0770700 PROTEIN"/>
    <property type="match status" value="1"/>
</dbReference>
<organism evidence="10">
    <name type="scientific">Larix kaempferi</name>
    <dbReference type="NCBI Taxonomy" id="54800"/>
    <lineage>
        <taxon>Eukaryota</taxon>
        <taxon>Viridiplantae</taxon>
        <taxon>Streptophyta</taxon>
        <taxon>Embryophyta</taxon>
        <taxon>Tracheophyta</taxon>
        <taxon>Spermatophyta</taxon>
        <taxon>Pinopsida</taxon>
        <taxon>Pinidae</taxon>
        <taxon>Conifers I</taxon>
        <taxon>Pinales</taxon>
        <taxon>Pinaceae</taxon>
        <taxon>Larix</taxon>
    </lineage>
</organism>
<keyword evidence="4" id="KW-0238">DNA-binding</keyword>
<proteinExistence type="evidence at transcript level"/>
<protein>
    <submittedName>
        <fullName evidence="10">Floral homeotic protein APETALA 2-1</fullName>
    </submittedName>
</protein>
<dbReference type="InterPro" id="IPR001471">
    <property type="entry name" value="AP2/ERF_dom"/>
</dbReference>
<dbReference type="AlphaFoldDB" id="A0A6H1QUK5"/>
<dbReference type="EMBL" id="MN790757">
    <property type="protein sequence ID" value="QIZ31315.1"/>
    <property type="molecule type" value="mRNA"/>
</dbReference>
<feature type="compositionally biased region" description="Basic and acidic residues" evidence="8">
    <location>
        <begin position="185"/>
        <end position="195"/>
    </location>
</feature>
<dbReference type="GO" id="GO:0003677">
    <property type="term" value="F:DNA binding"/>
    <property type="evidence" value="ECO:0007669"/>
    <property type="project" value="UniProtKB-KW"/>
</dbReference>
<dbReference type="PANTHER" id="PTHR32467">
    <property type="entry name" value="AP2-LIKE ETHYLENE-RESPONSIVE TRANSCRIPTION FACTOR"/>
    <property type="match status" value="1"/>
</dbReference>
<keyword evidence="2" id="KW-0677">Repeat</keyword>
<dbReference type="GO" id="GO:0003700">
    <property type="term" value="F:DNA-binding transcription factor activity"/>
    <property type="evidence" value="ECO:0007669"/>
    <property type="project" value="InterPro"/>
</dbReference>
<dbReference type="InterPro" id="IPR016177">
    <property type="entry name" value="DNA-bd_dom_sf"/>
</dbReference>
<feature type="region of interest" description="Disordered" evidence="8">
    <location>
        <begin position="1"/>
        <end position="24"/>
    </location>
</feature>
<feature type="compositionally biased region" description="Polar residues" evidence="8">
    <location>
        <begin position="174"/>
        <end position="184"/>
    </location>
</feature>
<dbReference type="CDD" id="cd00018">
    <property type="entry name" value="AP2"/>
    <property type="match status" value="2"/>
</dbReference>
<feature type="compositionally biased region" description="Basic residues" evidence="8">
    <location>
        <begin position="199"/>
        <end position="208"/>
    </location>
</feature>
<feature type="region of interest" description="Disordered" evidence="8">
    <location>
        <begin position="157"/>
        <end position="214"/>
    </location>
</feature>
<dbReference type="Pfam" id="PF00847">
    <property type="entry name" value="AP2"/>
    <property type="match status" value="2"/>
</dbReference>
<evidence type="ECO:0000256" key="1">
    <source>
        <dbReference type="ARBA" id="ARBA00004123"/>
    </source>
</evidence>
<comment type="subcellular location">
    <subcellularLocation>
        <location evidence="1">Nucleus</location>
    </subcellularLocation>
</comment>
<feature type="domain" description="AP2/ERF" evidence="9">
    <location>
        <begin position="305"/>
        <end position="362"/>
    </location>
</feature>
<keyword evidence="6" id="KW-0539">Nucleus</keyword>
<sequence>MMTRDTSRIEQAGEIAPRSSEETQSVCVEAATVTHIQSNNETARTAPFRSEMTESGTSISSVVNSIACNENINSLEHEASSKDVELDRDVFLSNSTQVAPSNEGNHKIFGFSLKVETRNLTSRGNLLNAKVNDEQQKDPACVTRHFFPLHNGEPSQILMPMPTECTGGDPLTKSHWTPLTSRQSESSETRIKQAENNKPVKKSRRGPRSRSSQYRGVTFYRRTGRWESHIWDCGKQVYLGGFDTAHAAARAYDRAAIKFRGVEADINFTLSDYQEDLDQTGKLSKEEFVHILRRQSTGFSRGSSKYRGVTLHKCGRWEARMGQFLGKKYIYLGLFDSEEDAARAYDKAAIRCNGKEAVTNFDPSSYEKEILDEGRENKTSTGCDQNLDLSLGIGHVPTQLKKSSSYKPRVEEDSQLNRIGAVTYSNLSQDSKILSCLTSKGGENAVPEFQSLPRGHAVYWNSQMLQVPDAMEYKEVPDAMKYKESEAHMREDNVYEQTTISGNQFYPDHLGNCKRLNVIEGLKEQSFGVPASTVSVWPKKQQPSGWTWQLHASGPTTPVFTTTRSSSSGFSPQMHTAFVPPTLRSHNMGLHWAAQSTDPCMVQTPSLHMATRLTNGTDSSDHMVGLTLDFPGKKMKRTSVQRDT</sequence>
<evidence type="ECO:0000259" key="9">
    <source>
        <dbReference type="PROSITE" id="PS51032"/>
    </source>
</evidence>
<evidence type="ECO:0000256" key="3">
    <source>
        <dbReference type="ARBA" id="ARBA00023015"/>
    </source>
</evidence>
<feature type="domain" description="AP2/ERF" evidence="9">
    <location>
        <begin position="213"/>
        <end position="269"/>
    </location>
</feature>
<evidence type="ECO:0000256" key="6">
    <source>
        <dbReference type="ARBA" id="ARBA00023242"/>
    </source>
</evidence>
<evidence type="ECO:0000256" key="8">
    <source>
        <dbReference type="SAM" id="MobiDB-lite"/>
    </source>
</evidence>
<evidence type="ECO:0000256" key="7">
    <source>
        <dbReference type="ARBA" id="ARBA00037973"/>
    </source>
</evidence>
<dbReference type="InterPro" id="IPR018247">
    <property type="entry name" value="EF_Hand_1_Ca_BS"/>
</dbReference>
<dbReference type="PROSITE" id="PS00018">
    <property type="entry name" value="EF_HAND_1"/>
    <property type="match status" value="1"/>
</dbReference>
<reference evidence="10" key="1">
    <citation type="journal article" date="2020" name="Forests">
        <title>Effects of Cutting, Pruning, and Grafting on the Expression of Age-Related Genes in Larix kaempferi.</title>
        <authorList>
            <person name="Zhang Y."/>
            <person name="Zang Q.-L."/>
            <person name="Qi L.-W."/>
            <person name="Han S.-Y."/>
            <person name="Li W.-F."/>
        </authorList>
    </citation>
    <scope>NUCLEOTIDE SEQUENCE</scope>
</reference>
<dbReference type="SMART" id="SM00380">
    <property type="entry name" value="AP2"/>
    <property type="match status" value="2"/>
</dbReference>
<evidence type="ECO:0000256" key="2">
    <source>
        <dbReference type="ARBA" id="ARBA00022737"/>
    </source>
</evidence>